<organism evidence="2 4">
    <name type="scientific">Pseudomonas putida</name>
    <name type="common">Arthrobacter siderocapsulatus</name>
    <dbReference type="NCBI Taxonomy" id="303"/>
    <lineage>
        <taxon>Bacteria</taxon>
        <taxon>Pseudomonadati</taxon>
        <taxon>Pseudomonadota</taxon>
        <taxon>Gammaproteobacteria</taxon>
        <taxon>Pseudomonadales</taxon>
        <taxon>Pseudomonadaceae</taxon>
        <taxon>Pseudomonas</taxon>
    </lineage>
</organism>
<accession>A0A1L7NHG0</accession>
<keyword evidence="3" id="KW-0808">Transferase</keyword>
<protein>
    <submittedName>
        <fullName evidence="3">Polysaccharide pyruvyl transferase family protein</fullName>
    </submittedName>
</protein>
<evidence type="ECO:0000259" key="1">
    <source>
        <dbReference type="Pfam" id="PF04230"/>
    </source>
</evidence>
<proteinExistence type="predicted"/>
<dbReference type="AlphaFoldDB" id="A0A1L7NHG0"/>
<reference evidence="2 4" key="1">
    <citation type="submission" date="2015-11" db="EMBL/GenBank/DDBJ databases">
        <title>Complete genome sequencing of a biphenyl-degrading bacterium, Pseudomonas putida KF715 (=NBRC110667).</title>
        <authorList>
            <person name="Suenaga H."/>
            <person name="Fujihara N."/>
            <person name="Watanabe T."/>
            <person name="Hirose J."/>
            <person name="Kimura N."/>
            <person name="Yamazoe A."/>
            <person name="Hosoyama A."/>
            <person name="Shimodaira J."/>
            <person name="Furukawa K."/>
        </authorList>
    </citation>
    <scope>NUCLEOTIDE SEQUENCE [LARGE SCALE GENOMIC DNA]</scope>
    <source>
        <strain evidence="2 4">KF715</strain>
    </source>
</reference>
<dbReference type="Proteomes" id="UP000218731">
    <property type="component" value="Chromosome 1"/>
</dbReference>
<dbReference type="Pfam" id="PF04230">
    <property type="entry name" value="PS_pyruv_trans"/>
    <property type="match status" value="1"/>
</dbReference>
<dbReference type="Proteomes" id="UP000516786">
    <property type="component" value="Chromosome"/>
</dbReference>
<dbReference type="InterPro" id="IPR007345">
    <property type="entry name" value="Polysacch_pyruvyl_Trfase"/>
</dbReference>
<evidence type="ECO:0000313" key="5">
    <source>
        <dbReference type="Proteomes" id="UP000516786"/>
    </source>
</evidence>
<dbReference type="EMBL" id="CP061723">
    <property type="protein sequence ID" value="QOC96711.1"/>
    <property type="molecule type" value="Genomic_DNA"/>
</dbReference>
<dbReference type="RefSeq" id="WP_023047010.1">
    <property type="nucleotide sequence ID" value="NZ_AP015029.1"/>
</dbReference>
<evidence type="ECO:0000313" key="3">
    <source>
        <dbReference type="EMBL" id="QOC96711.1"/>
    </source>
</evidence>
<dbReference type="EMBL" id="AP015029">
    <property type="protein sequence ID" value="BAW24890.1"/>
    <property type="molecule type" value="Genomic_DNA"/>
</dbReference>
<dbReference type="GO" id="GO:0016740">
    <property type="term" value="F:transferase activity"/>
    <property type="evidence" value="ECO:0007669"/>
    <property type="project" value="UniProtKB-KW"/>
</dbReference>
<gene>
    <name evidence="3" type="ORF">ID616_21930</name>
    <name evidence="2" type="ORF">KF715C_ch43170</name>
</gene>
<evidence type="ECO:0000313" key="2">
    <source>
        <dbReference type="EMBL" id="BAW24890.1"/>
    </source>
</evidence>
<feature type="domain" description="Polysaccharide pyruvyl transferase" evidence="1">
    <location>
        <begin position="89"/>
        <end position="313"/>
    </location>
</feature>
<sequence length="447" mass="50566">MNAPDSRPTLIGYLPPPEGIKKTGANYQYHSQFINIGDIVYAHAGALLTSGRNFEAWNFRMTAEEVNERFSKVIFFIPCRIAPPPYDQDGYPYAYVTDFIEKLKIPFFSLGESIQAREYDYQPGFHKQLSPAVVRYLNVIADRSPVVGTRGYYSADVLNSLGIKNAVPLGCPSLYLNGPALRTSLLEVPSNPEKVAVCYSNYQGNRHSRIDDFLRLASEQNYYYVEQVFGLLTQALYYPGKVSGADIHAARRFYKDLAPVLALLKQKRVRYFTNYSLWKEFLGSMDFVFGARMHGLTPAIHAGKPAVFIAHDSRVREMCEFFSLPFVAEHELPASMDINFFLSRCDYTATLSQYQDTYARFVQTLRALGLDGNIDAAGSIIDCWEPAPDVQVAGEERIPRYSPEEMFNLEQQLAICAGIPDEAFVRLAQIRDISQSWYRSRLNTQAG</sequence>
<evidence type="ECO:0000313" key="4">
    <source>
        <dbReference type="Proteomes" id="UP000218731"/>
    </source>
</evidence>
<reference evidence="3 5" key="2">
    <citation type="submission" date="2020-09" db="EMBL/GenBank/DDBJ databases">
        <title>Co-existence of a novel multidrug-resistance efflux pump with carbapenem resistance gene blaVIM-2 in one megaplasmid in Pseudomonas putida.</title>
        <authorList>
            <person name="Peng K."/>
            <person name="Li R."/>
        </authorList>
    </citation>
    <scope>NUCLEOTIDE SEQUENCE [LARGE SCALE GENOMIC DNA]</scope>
    <source>
        <strain evidence="3 5">ZXPA-20</strain>
    </source>
</reference>
<name>A0A1L7NHG0_PSEPU</name>